<dbReference type="Pfam" id="PF01734">
    <property type="entry name" value="Patatin"/>
    <property type="match status" value="1"/>
</dbReference>
<dbReference type="SUPFAM" id="SSF52151">
    <property type="entry name" value="FabD/lysophospholipase-like"/>
    <property type="match status" value="1"/>
</dbReference>
<dbReference type="GO" id="GO:0004806">
    <property type="term" value="F:triacylglycerol lipase activity"/>
    <property type="evidence" value="ECO:0007669"/>
    <property type="project" value="TreeGrafter"/>
</dbReference>
<evidence type="ECO:0000256" key="1">
    <source>
        <dbReference type="ARBA" id="ARBA00023098"/>
    </source>
</evidence>
<dbReference type="PROSITE" id="PS51635">
    <property type="entry name" value="PNPLA"/>
    <property type="match status" value="1"/>
</dbReference>
<evidence type="ECO:0000256" key="2">
    <source>
        <dbReference type="PROSITE-ProRule" id="PRU01161"/>
    </source>
</evidence>
<accession>A0A1D2AF26</accession>
<dbReference type="GO" id="GO:0055088">
    <property type="term" value="P:lipid homeostasis"/>
    <property type="evidence" value="ECO:0007669"/>
    <property type="project" value="TreeGrafter"/>
</dbReference>
<feature type="active site" description="Nucleophile" evidence="2">
    <location>
        <position position="133"/>
    </location>
</feature>
<protein>
    <recommendedName>
        <fullName evidence="3">Patatin</fullName>
        <ecNumber evidence="3">3.1.1.-</ecNumber>
    </recommendedName>
</protein>
<feature type="domain" description="PNPLA" evidence="4">
    <location>
        <begin position="99"/>
        <end position="266"/>
    </location>
</feature>
<comment type="caution">
    <text evidence="2">Lacks conserved residue(s) required for the propagation of feature annotation.</text>
</comment>
<dbReference type="GO" id="GO:0019433">
    <property type="term" value="P:triglyceride catabolic process"/>
    <property type="evidence" value="ECO:0007669"/>
    <property type="project" value="TreeGrafter"/>
</dbReference>
<feature type="active site" description="Proton acceptor" evidence="2">
    <location>
        <position position="253"/>
    </location>
</feature>
<feature type="short sequence motif" description="GXSXG" evidence="2">
    <location>
        <begin position="131"/>
        <end position="135"/>
    </location>
</feature>
<dbReference type="GO" id="GO:0005811">
    <property type="term" value="C:lipid droplet"/>
    <property type="evidence" value="ECO:0007669"/>
    <property type="project" value="TreeGrafter"/>
</dbReference>
<keyword evidence="1 2" id="KW-0443">Lipid metabolism</keyword>
<comment type="domain">
    <text evidence="3">The nitrogen atoms of the two glycine residues in the GGXR motif define the oxyanion hole, and stabilize the oxyanion that forms during the nucleophilic attack by the catalytic serine during substrate cleavage.</text>
</comment>
<organism evidence="5">
    <name type="scientific">Auxenochlorella protothecoides</name>
    <name type="common">Green microalga</name>
    <name type="synonym">Chlorella protothecoides</name>
    <dbReference type="NCBI Taxonomy" id="3075"/>
    <lineage>
        <taxon>Eukaryota</taxon>
        <taxon>Viridiplantae</taxon>
        <taxon>Chlorophyta</taxon>
        <taxon>core chlorophytes</taxon>
        <taxon>Trebouxiophyceae</taxon>
        <taxon>Chlorellales</taxon>
        <taxon>Chlorellaceae</taxon>
        <taxon>Auxenochlorella</taxon>
    </lineage>
</organism>
<dbReference type="GO" id="GO:0016020">
    <property type="term" value="C:membrane"/>
    <property type="evidence" value="ECO:0007669"/>
    <property type="project" value="TreeGrafter"/>
</dbReference>
<gene>
    <name evidence="5" type="ORF">g.6120</name>
</gene>
<dbReference type="GO" id="GO:0005737">
    <property type="term" value="C:cytoplasm"/>
    <property type="evidence" value="ECO:0007669"/>
    <property type="project" value="TreeGrafter"/>
</dbReference>
<keyword evidence="2 3" id="KW-0378">Hydrolase</keyword>
<name>A0A1D2AF26_AUXPR</name>
<reference evidence="5" key="1">
    <citation type="submission" date="2015-08" db="EMBL/GenBank/DDBJ databases">
        <authorList>
            <person name="Babu N.S."/>
            <person name="Beckwith C.J."/>
            <person name="Beseler K.G."/>
            <person name="Brison A."/>
            <person name="Carone J.V."/>
            <person name="Caskin T.P."/>
            <person name="Diamond M."/>
            <person name="Durham M.E."/>
            <person name="Foxe J.M."/>
            <person name="Go M."/>
            <person name="Henderson B.A."/>
            <person name="Jones I.B."/>
            <person name="McGettigan J.A."/>
            <person name="Micheletti S.J."/>
            <person name="Nasrallah M.E."/>
            <person name="Ortiz D."/>
            <person name="Piller C.R."/>
            <person name="Privatt S.R."/>
            <person name="Schneider S.L."/>
            <person name="Sharp S."/>
            <person name="Smith T.C."/>
            <person name="Stanton J.D."/>
            <person name="Ullery H.E."/>
            <person name="Wilson R.J."/>
            <person name="Serrano M.G."/>
            <person name="Buck G."/>
            <person name="Lee V."/>
            <person name="Wang Y."/>
            <person name="Carvalho R."/>
            <person name="Voegtly L."/>
            <person name="Shi R."/>
            <person name="Duckworth R."/>
            <person name="Johnson A."/>
            <person name="Loviza R."/>
            <person name="Walstead R."/>
            <person name="Shah Z."/>
            <person name="Kiflezghi M."/>
            <person name="Wade K."/>
            <person name="Ball S.L."/>
            <person name="Bradley K.W."/>
            <person name="Asai D.J."/>
            <person name="Bowman C.A."/>
            <person name="Russell D.A."/>
            <person name="Pope W.H."/>
            <person name="Jacobs-Sera D."/>
            <person name="Hendrix R.W."/>
            <person name="Hatfull G.F."/>
        </authorList>
    </citation>
    <scope>NUCLEOTIDE SEQUENCE</scope>
</reference>
<dbReference type="EC" id="3.1.1.-" evidence="3"/>
<dbReference type="InterPro" id="IPR033562">
    <property type="entry name" value="PLPL"/>
</dbReference>
<sequence length="350" mass="38206">MPSSALHTRTLPPGGMTSVLHAHAASRASCRLVNGRTSTAPGQCKGPRRHGQTSWRLDAVKYPFASLIQQLKGTKESQSVQDEHYPETTGRPQPDCPIISCCGGGIFFFWELGVLLYLQKQFDLGGVQVRGASAGALLSTLVACDVDLEKALASATVRIRRVEAMERKLGLVGLAGQLVGDWLADLLPEDAAQRAHRRGLHIVVTEVPSFRLTTVKRFDSKQDLVQANLASTHIPFFTDGAPSYDYKGQPCIDGSLWDFVFADNSDYLKAEGRAVLVDYFKDDQLSTNRLDFIRLASPDEILSLVGFGYRYASRADEAGEFELALGRLRRSPLSRLVSGGFLPGFLFGSG</sequence>
<evidence type="ECO:0000313" key="5">
    <source>
        <dbReference type="EMBL" id="JAT77819.1"/>
    </source>
</evidence>
<evidence type="ECO:0000259" key="4">
    <source>
        <dbReference type="PROSITE" id="PS51635"/>
    </source>
</evidence>
<evidence type="ECO:0000256" key="3">
    <source>
        <dbReference type="RuleBase" id="RU361262"/>
    </source>
</evidence>
<proteinExistence type="inferred from homology"/>
<dbReference type="EMBL" id="GDKF01000803">
    <property type="protein sequence ID" value="JAT77819.1"/>
    <property type="molecule type" value="Transcribed_RNA"/>
</dbReference>
<keyword evidence="2 3" id="KW-0442">Lipid degradation</keyword>
<comment type="similarity">
    <text evidence="3">Belongs to the patatin family.</text>
</comment>
<dbReference type="PANTHER" id="PTHR12406">
    <property type="entry name" value="CALCIUM-INDEPENDENT PHOSPHOLIPASE A2 IPLA2 -RELATED"/>
    <property type="match status" value="1"/>
</dbReference>
<dbReference type="InterPro" id="IPR002641">
    <property type="entry name" value="PNPLA_dom"/>
</dbReference>
<dbReference type="InterPro" id="IPR016035">
    <property type="entry name" value="Acyl_Trfase/lysoPLipase"/>
</dbReference>
<dbReference type="PANTHER" id="PTHR12406:SF45">
    <property type="entry name" value="PATATIN"/>
    <property type="match status" value="1"/>
</dbReference>
<dbReference type="AlphaFoldDB" id="A0A1D2AF26"/>
<comment type="function">
    <text evidence="3">Lipolytic acyl hydrolase (LAH).</text>
</comment>